<organism evidence="2 3">
    <name type="scientific">Enterococcus plantarum</name>
    <dbReference type="NCBI Taxonomy" id="1077675"/>
    <lineage>
        <taxon>Bacteria</taxon>
        <taxon>Bacillati</taxon>
        <taxon>Bacillota</taxon>
        <taxon>Bacilli</taxon>
        <taxon>Lactobacillales</taxon>
        <taxon>Enterococcaceae</taxon>
        <taxon>Enterococcus</taxon>
    </lineage>
</organism>
<reference evidence="2 3" key="1">
    <citation type="submission" date="2017-11" db="EMBL/GenBank/DDBJ databases">
        <title>Draft genome sequence of Enterococcus plantarum TRW2 strain isolated from lettuce.</title>
        <authorList>
            <person name="Kim E.B."/>
            <person name="Marco M.L."/>
            <person name="Williams T.R."/>
            <person name="You I.H."/>
        </authorList>
    </citation>
    <scope>NUCLEOTIDE SEQUENCE [LARGE SCALE GENOMIC DNA]</scope>
    <source>
        <strain evidence="2 3">TRW2</strain>
    </source>
</reference>
<proteinExistence type="predicted"/>
<evidence type="ECO:0000256" key="1">
    <source>
        <dbReference type="SAM" id="MobiDB-lite"/>
    </source>
</evidence>
<protein>
    <submittedName>
        <fullName evidence="2">Replication-associated protein</fullName>
    </submittedName>
</protein>
<dbReference type="EMBL" id="PIEU01000126">
    <property type="protein sequence ID" value="PZL69993.1"/>
    <property type="molecule type" value="Genomic_DNA"/>
</dbReference>
<name>A0A2W3ZM90_9ENTE</name>
<feature type="region of interest" description="Disordered" evidence="1">
    <location>
        <begin position="1"/>
        <end position="32"/>
    </location>
</feature>
<gene>
    <name evidence="2" type="ORF">CI088_16295</name>
</gene>
<sequence>MVENKKPSLIGNRNKNHYQETPKPEQPYNGINEIPKDILANERGTIRVPLDQKIEFDALLMTSDYSYSYELMAELVYESVKSKSKEENKKYQETLAMLRDKELKRIERKKMKK</sequence>
<comment type="caution">
    <text evidence="2">The sequence shown here is derived from an EMBL/GenBank/DDBJ whole genome shotgun (WGS) entry which is preliminary data.</text>
</comment>
<keyword evidence="3" id="KW-1185">Reference proteome</keyword>
<evidence type="ECO:0000313" key="3">
    <source>
        <dbReference type="Proteomes" id="UP000249828"/>
    </source>
</evidence>
<dbReference type="RefSeq" id="WP_111248937.1">
    <property type="nucleotide sequence ID" value="NZ_PIEU01000126.1"/>
</dbReference>
<dbReference type="Proteomes" id="UP000249828">
    <property type="component" value="Unassembled WGS sequence"/>
</dbReference>
<accession>A0A2W3ZM90</accession>
<evidence type="ECO:0000313" key="2">
    <source>
        <dbReference type="EMBL" id="PZL69993.1"/>
    </source>
</evidence>
<dbReference type="AlphaFoldDB" id="A0A2W3ZM90"/>